<dbReference type="SMART" id="SM00060">
    <property type="entry name" value="FN3"/>
    <property type="match status" value="4"/>
</dbReference>
<dbReference type="Proteomes" id="UP001174909">
    <property type="component" value="Unassembled WGS sequence"/>
</dbReference>
<dbReference type="Gene3D" id="2.60.40.10">
    <property type="entry name" value="Immunoglobulins"/>
    <property type="match status" value="5"/>
</dbReference>
<evidence type="ECO:0000256" key="1">
    <source>
        <dbReference type="ARBA" id="ARBA00022737"/>
    </source>
</evidence>
<keyword evidence="3" id="KW-1133">Transmembrane helix</keyword>
<keyword evidence="5" id="KW-0675">Receptor</keyword>
<evidence type="ECO:0000256" key="3">
    <source>
        <dbReference type="SAM" id="Phobius"/>
    </source>
</evidence>
<dbReference type="CDD" id="cd00063">
    <property type="entry name" value="FN3"/>
    <property type="match status" value="5"/>
</dbReference>
<dbReference type="PRINTS" id="PR00014">
    <property type="entry name" value="FNTYPEIII"/>
</dbReference>
<evidence type="ECO:0000256" key="2">
    <source>
        <dbReference type="SAM" id="MobiDB-lite"/>
    </source>
</evidence>
<gene>
    <name evidence="5" type="ORF">GBAR_LOCUS17990</name>
</gene>
<organism evidence="5 6">
    <name type="scientific">Geodia barretti</name>
    <name type="common">Barrett's horny sponge</name>
    <dbReference type="NCBI Taxonomy" id="519541"/>
    <lineage>
        <taxon>Eukaryota</taxon>
        <taxon>Metazoa</taxon>
        <taxon>Porifera</taxon>
        <taxon>Demospongiae</taxon>
        <taxon>Heteroscleromorpha</taxon>
        <taxon>Tetractinellida</taxon>
        <taxon>Astrophorina</taxon>
        <taxon>Geodiidae</taxon>
        <taxon>Geodia</taxon>
    </lineage>
</organism>
<dbReference type="InterPro" id="IPR036116">
    <property type="entry name" value="FN3_sf"/>
</dbReference>
<feature type="domain" description="Fibronectin type-III" evidence="4">
    <location>
        <begin position="173"/>
        <end position="268"/>
    </location>
</feature>
<dbReference type="PROSITE" id="PS50853">
    <property type="entry name" value="FN3"/>
    <property type="match status" value="5"/>
</dbReference>
<dbReference type="FunFam" id="2.60.40.10:FF:000028">
    <property type="entry name" value="Neuronal cell adhesion molecule"/>
    <property type="match status" value="1"/>
</dbReference>
<dbReference type="SUPFAM" id="SSF49265">
    <property type="entry name" value="Fibronectin type III"/>
    <property type="match status" value="3"/>
</dbReference>
<evidence type="ECO:0000259" key="4">
    <source>
        <dbReference type="PROSITE" id="PS50853"/>
    </source>
</evidence>
<dbReference type="PANTHER" id="PTHR46708">
    <property type="entry name" value="TENASCIN"/>
    <property type="match status" value="1"/>
</dbReference>
<dbReference type="Pfam" id="PF00041">
    <property type="entry name" value="fn3"/>
    <property type="match status" value="5"/>
</dbReference>
<keyword evidence="3" id="KW-0472">Membrane</keyword>
<evidence type="ECO:0000313" key="6">
    <source>
        <dbReference type="Proteomes" id="UP001174909"/>
    </source>
</evidence>
<sequence length="582" mass="60156">TVTWTPPSPLGNTTGYRISYTTGSDVDIDGGSTNSYTLTGLTNGKTYTISIVTTSSGLPSAPLVVTVSLVPSAPFIDSTPTVSATTVTITGSVPRDSVVTGFLVQWQRDTSGGCTNEDEGSINATGSFTSYTITGLEEGNRYTITVKLYNDAGRGPVSNSVTAKTIEAAPSGSPASITVGTLTANSVTLQWGEVACLERNGEITGYTVTAANSDGVVKGTSSVNVDARQATISGLTPSTQYTVSVAAVNGAGTGPVTALPVETEGPPPPTGVTAVQDGPTSITVTWTPPSPLGDTTGYRISYNTGSDVDIDGDSSNSYTLTGLTNGQTYTISIVAIAPNRPTSSPIEAQVSLVGVPEKPTVDMDNIETSPTTITTSWSFPPDATGSEVSWELTGQMRRRRASNAEGGTSGRLPKDQNSYTIGRLRSGTSYHITVTVFNPAGNSSTTFTHSTAEDISKSDSSASVAALGGVLGVVIVTAIVVQAVVIVFFIRRLQRAKVRPQSRAIDQSTKASTNTGVEMPTFSGKKYLGPEQFQTSSNEAYGVVRGTGRTAEGEYEVTQALPPSTSSQPTTAAAGDSLYESV</sequence>
<comment type="caution">
    <text evidence="5">The sequence shown here is derived from an EMBL/GenBank/DDBJ whole genome shotgun (WGS) entry which is preliminary data.</text>
</comment>
<feature type="non-terminal residue" evidence="5">
    <location>
        <position position="582"/>
    </location>
</feature>
<name>A0AA35SLL8_GEOBA</name>
<feature type="region of interest" description="Disordered" evidence="2">
    <location>
        <begin position="558"/>
        <end position="582"/>
    </location>
</feature>
<feature type="domain" description="Fibronectin type-III" evidence="4">
    <location>
        <begin position="70"/>
        <end position="168"/>
    </location>
</feature>
<evidence type="ECO:0000313" key="5">
    <source>
        <dbReference type="EMBL" id="CAI8031729.1"/>
    </source>
</evidence>
<feature type="domain" description="Fibronectin type-III" evidence="4">
    <location>
        <begin position="355"/>
        <end position="454"/>
    </location>
</feature>
<proteinExistence type="predicted"/>
<feature type="domain" description="Fibronectin type-III" evidence="4">
    <location>
        <begin position="269"/>
        <end position="353"/>
    </location>
</feature>
<feature type="compositionally biased region" description="Polar residues" evidence="2">
    <location>
        <begin position="561"/>
        <end position="571"/>
    </location>
</feature>
<feature type="region of interest" description="Disordered" evidence="2">
    <location>
        <begin position="397"/>
        <end position="419"/>
    </location>
</feature>
<feature type="domain" description="Fibronectin type-III" evidence="4">
    <location>
        <begin position="1"/>
        <end position="69"/>
    </location>
</feature>
<dbReference type="EMBL" id="CASHTH010002558">
    <property type="protein sequence ID" value="CAI8031729.1"/>
    <property type="molecule type" value="Genomic_DNA"/>
</dbReference>
<keyword evidence="1" id="KW-0677">Repeat</keyword>
<dbReference type="InterPro" id="IPR003961">
    <property type="entry name" value="FN3_dom"/>
</dbReference>
<protein>
    <submittedName>
        <fullName evidence="5">Receptor-type tyrosine-protein phosphatase delta</fullName>
    </submittedName>
</protein>
<keyword evidence="6" id="KW-1185">Reference proteome</keyword>
<feature type="transmembrane region" description="Helical" evidence="3">
    <location>
        <begin position="464"/>
        <end position="490"/>
    </location>
</feature>
<keyword evidence="3" id="KW-0812">Transmembrane</keyword>
<dbReference type="InterPro" id="IPR013783">
    <property type="entry name" value="Ig-like_fold"/>
</dbReference>
<dbReference type="PANTHER" id="PTHR46708:SF2">
    <property type="entry name" value="FIBRONECTIN TYPE-III DOMAIN-CONTAINING PROTEIN"/>
    <property type="match status" value="1"/>
</dbReference>
<dbReference type="InterPro" id="IPR050991">
    <property type="entry name" value="ECM_Regulatory_Proteins"/>
</dbReference>
<dbReference type="AlphaFoldDB" id="A0AA35SLL8"/>
<reference evidence="5" key="1">
    <citation type="submission" date="2023-03" db="EMBL/GenBank/DDBJ databases">
        <authorList>
            <person name="Steffen K."/>
            <person name="Cardenas P."/>
        </authorList>
    </citation>
    <scope>NUCLEOTIDE SEQUENCE</scope>
</reference>
<accession>A0AA35SLL8</accession>